<reference evidence="4" key="1">
    <citation type="submission" date="2017-02" db="UniProtKB">
        <authorList>
            <consortium name="WormBaseParasite"/>
        </authorList>
    </citation>
    <scope>IDENTIFICATION</scope>
</reference>
<organism evidence="4">
    <name type="scientific">Brugia timori</name>
    <dbReference type="NCBI Taxonomy" id="42155"/>
    <lineage>
        <taxon>Eukaryota</taxon>
        <taxon>Metazoa</taxon>
        <taxon>Ecdysozoa</taxon>
        <taxon>Nematoda</taxon>
        <taxon>Chromadorea</taxon>
        <taxon>Rhabditida</taxon>
        <taxon>Spirurina</taxon>
        <taxon>Spiruromorpha</taxon>
        <taxon>Filarioidea</taxon>
        <taxon>Onchocercidae</taxon>
        <taxon>Brugia</taxon>
    </lineage>
</organism>
<dbReference type="Proteomes" id="UP000280834">
    <property type="component" value="Unassembled WGS sequence"/>
</dbReference>
<proteinExistence type="predicted"/>
<sequence length="93" mass="10699">MFIGVSDWLLTVLSIVFTLVSIVHSGCYQKQLCCLGLNFTCIGIDNGIGDIPVKFRWQRLKKDRKGKWDPAVYNRKMKRNDKLTLRELIPLDG</sequence>
<keyword evidence="3" id="KW-1185">Reference proteome</keyword>
<dbReference type="WBParaSite" id="BTMF_0000931101-mRNA-1">
    <property type="protein sequence ID" value="BTMF_0000931101-mRNA-1"/>
    <property type="gene ID" value="BTMF_0000931101"/>
</dbReference>
<dbReference type="AlphaFoldDB" id="A0A0R3QNM6"/>
<feature type="signal peptide" evidence="1">
    <location>
        <begin position="1"/>
        <end position="25"/>
    </location>
</feature>
<name>A0A0R3QNM6_9BILA</name>
<dbReference type="STRING" id="42155.A0A0R3QNM6"/>
<evidence type="ECO:0000313" key="4">
    <source>
        <dbReference type="WBParaSite" id="BTMF_0000931101-mRNA-1"/>
    </source>
</evidence>
<accession>A0A0R3QNM6</accession>
<evidence type="ECO:0000313" key="3">
    <source>
        <dbReference type="Proteomes" id="UP000280834"/>
    </source>
</evidence>
<evidence type="ECO:0000313" key="2">
    <source>
        <dbReference type="EMBL" id="VDO24246.1"/>
    </source>
</evidence>
<feature type="chain" id="PRO_5043130800" evidence="1">
    <location>
        <begin position="26"/>
        <end position="93"/>
    </location>
</feature>
<gene>
    <name evidence="2" type="ORF">BTMF_LOCUS7362</name>
</gene>
<keyword evidence="1" id="KW-0732">Signal</keyword>
<protein>
    <submittedName>
        <fullName evidence="4">Secreted protein</fullName>
    </submittedName>
</protein>
<dbReference type="EMBL" id="UZAG01015912">
    <property type="protein sequence ID" value="VDO24246.1"/>
    <property type="molecule type" value="Genomic_DNA"/>
</dbReference>
<evidence type="ECO:0000256" key="1">
    <source>
        <dbReference type="SAM" id="SignalP"/>
    </source>
</evidence>
<reference evidence="2 3" key="2">
    <citation type="submission" date="2018-11" db="EMBL/GenBank/DDBJ databases">
        <authorList>
            <consortium name="Pathogen Informatics"/>
        </authorList>
    </citation>
    <scope>NUCLEOTIDE SEQUENCE [LARGE SCALE GENOMIC DNA]</scope>
</reference>